<dbReference type="InterPro" id="IPR002020">
    <property type="entry name" value="Citrate_synthase"/>
</dbReference>
<comment type="similarity">
    <text evidence="2 5 7">Belongs to the citrate synthase family.</text>
</comment>
<dbReference type="InterPro" id="IPR036969">
    <property type="entry name" value="Citrate_synthase_sf"/>
</dbReference>
<evidence type="ECO:0000256" key="7">
    <source>
        <dbReference type="RuleBase" id="RU000441"/>
    </source>
</evidence>
<evidence type="ECO:0000256" key="3">
    <source>
        <dbReference type="ARBA" id="ARBA00022532"/>
    </source>
</evidence>
<feature type="active site" evidence="6">
    <location>
        <position position="337"/>
    </location>
</feature>
<protein>
    <recommendedName>
        <fullName evidence="5 7">Citrate synthase</fullName>
    </recommendedName>
</protein>
<dbReference type="PIRSF" id="PIRSF001369">
    <property type="entry name" value="Citrate_synth"/>
    <property type="match status" value="1"/>
</dbReference>
<dbReference type="GO" id="GO:0046912">
    <property type="term" value="F:acyltransferase activity, acyl groups converted into alkyl on transfer"/>
    <property type="evidence" value="ECO:0007669"/>
    <property type="project" value="InterPro"/>
</dbReference>
<evidence type="ECO:0000313" key="8">
    <source>
        <dbReference type="EMBL" id="PAV16532.1"/>
    </source>
</evidence>
<comment type="caution">
    <text evidence="8">The sequence shown here is derived from an EMBL/GenBank/DDBJ whole genome shotgun (WGS) entry which is preliminary data.</text>
</comment>
<dbReference type="STRING" id="2282107.A0A286UAC3"/>
<evidence type="ECO:0000256" key="4">
    <source>
        <dbReference type="ARBA" id="ARBA00022679"/>
    </source>
</evidence>
<keyword evidence="3" id="KW-0816">Tricarboxylic acid cycle</keyword>
<evidence type="ECO:0000256" key="5">
    <source>
        <dbReference type="PIRNR" id="PIRNR001369"/>
    </source>
</evidence>
<dbReference type="Gene3D" id="1.10.230.10">
    <property type="entry name" value="Cytochrome P450-Terp, domain 2"/>
    <property type="match status" value="1"/>
</dbReference>
<dbReference type="OrthoDB" id="435022at2759"/>
<accession>A0A286UAC3</accession>
<name>A0A286UAC3_9AGAM</name>
<proteinExistence type="inferred from homology"/>
<dbReference type="Pfam" id="PF00285">
    <property type="entry name" value="Citrate_synt"/>
    <property type="match status" value="1"/>
</dbReference>
<feature type="active site" evidence="6">
    <location>
        <position position="393"/>
    </location>
</feature>
<dbReference type="InterPro" id="IPR016143">
    <property type="entry name" value="Citrate_synth-like_sm_a-sub"/>
</dbReference>
<dbReference type="FunFam" id="1.10.230.10:FF:000002">
    <property type="entry name" value="Citrate synthase"/>
    <property type="match status" value="1"/>
</dbReference>
<dbReference type="GO" id="GO:0032787">
    <property type="term" value="P:monocarboxylic acid metabolic process"/>
    <property type="evidence" value="ECO:0007669"/>
    <property type="project" value="UniProtKB-ARBA"/>
</dbReference>
<dbReference type="FunFam" id="1.10.580.10:FF:000005">
    <property type="entry name" value="Citrate synthase"/>
    <property type="match status" value="1"/>
</dbReference>
<dbReference type="GO" id="GO:0006099">
    <property type="term" value="P:tricarboxylic acid cycle"/>
    <property type="evidence" value="ECO:0007669"/>
    <property type="project" value="UniProtKB-KW"/>
</dbReference>
<dbReference type="PROSITE" id="PS00480">
    <property type="entry name" value="CITRATE_SYNTHASE"/>
    <property type="match status" value="1"/>
</dbReference>
<dbReference type="InterPro" id="IPR016142">
    <property type="entry name" value="Citrate_synth-like_lrg_a-sub"/>
</dbReference>
<gene>
    <name evidence="8" type="ORF">PNOK_0815200</name>
</gene>
<dbReference type="Proteomes" id="UP000217199">
    <property type="component" value="Unassembled WGS sequence"/>
</dbReference>
<sequence length="495" mass="54771">MGQPTAGSAAPEESLTIRDNRTGKVYNIPISNNTIPATSFKQIAAPRKQGEREENETERGLRIADKGFLNTAVITSEITYIDGEAGVLRYRGYPIEQLAVHSTFLETAYLLIYGSLPSKTQYNIFESEVMHHSIAHSDIENLTRAFRYDAHPMSILTSAIASLGSLYSEANPSLQGQTLYTKGDAACLANMDKQIYRLIGKATTLAAMAYRVRQGRKFVTPPAGLSYTASFLYQMDHLGEDGYTPSPVLAKALDVLFLLHADHELNASCTTVLQTGSSLVDPYSAIAAGCASLYGPLHGGANEAVIRMLISIGSPDNVPAFIEAVKRREKVLSGFGHRVYKTSDPRSFIVRKTADEVFKITGKDELLETAMRLHDVAMNDEYFIKRKLAPNVDFWSGLIYRAMGFPLDFFPVLFAVPRVVGWLAHWRQMMLQQGGVKIWRPRQVYLGPGKRDYVPMEARQDSSATSDFKHSPTPVNHTGQSKRTMLAGYIGKSKL</sequence>
<keyword evidence="4 5" id="KW-0808">Transferase</keyword>
<evidence type="ECO:0000256" key="1">
    <source>
        <dbReference type="ARBA" id="ARBA00005007"/>
    </source>
</evidence>
<reference evidence="8 9" key="1">
    <citation type="journal article" date="2017" name="Mol. Ecol.">
        <title>Comparative and population genomic landscape of Phellinus noxius: A hypervariable fungus causing root rot in trees.</title>
        <authorList>
            <person name="Chung C.L."/>
            <person name="Lee T.J."/>
            <person name="Akiba M."/>
            <person name="Lee H.H."/>
            <person name="Kuo T.H."/>
            <person name="Liu D."/>
            <person name="Ke H.M."/>
            <person name="Yokoi T."/>
            <person name="Roa M.B."/>
            <person name="Lu M.J."/>
            <person name="Chang Y.Y."/>
            <person name="Ann P.J."/>
            <person name="Tsai J.N."/>
            <person name="Chen C.Y."/>
            <person name="Tzean S.S."/>
            <person name="Ota Y."/>
            <person name="Hattori T."/>
            <person name="Sahashi N."/>
            <person name="Liou R.F."/>
            <person name="Kikuchi T."/>
            <person name="Tsai I.J."/>
        </authorList>
    </citation>
    <scope>NUCLEOTIDE SEQUENCE [LARGE SCALE GENOMIC DNA]</scope>
    <source>
        <strain evidence="8 9">FFPRI411160</strain>
    </source>
</reference>
<comment type="pathway">
    <text evidence="1">Carbohydrate metabolism.</text>
</comment>
<dbReference type="EMBL" id="NBII01000008">
    <property type="protein sequence ID" value="PAV16532.1"/>
    <property type="molecule type" value="Genomic_DNA"/>
</dbReference>
<dbReference type="InterPro" id="IPR024176">
    <property type="entry name" value="Citrate_synthase_bac-typ"/>
</dbReference>
<dbReference type="SUPFAM" id="SSF48256">
    <property type="entry name" value="Citrate synthase"/>
    <property type="match status" value="1"/>
</dbReference>
<keyword evidence="9" id="KW-1185">Reference proteome</keyword>
<dbReference type="Gene3D" id="1.10.580.10">
    <property type="entry name" value="Citrate Synthase, domain 1"/>
    <property type="match status" value="1"/>
</dbReference>
<evidence type="ECO:0000256" key="2">
    <source>
        <dbReference type="ARBA" id="ARBA00010566"/>
    </source>
</evidence>
<dbReference type="AlphaFoldDB" id="A0A286UAC3"/>
<dbReference type="PRINTS" id="PR00143">
    <property type="entry name" value="CITRTSNTHASE"/>
</dbReference>
<dbReference type="InParanoid" id="A0A286UAC3"/>
<organism evidence="8 9">
    <name type="scientific">Pyrrhoderma noxium</name>
    <dbReference type="NCBI Taxonomy" id="2282107"/>
    <lineage>
        <taxon>Eukaryota</taxon>
        <taxon>Fungi</taxon>
        <taxon>Dikarya</taxon>
        <taxon>Basidiomycota</taxon>
        <taxon>Agaricomycotina</taxon>
        <taxon>Agaricomycetes</taxon>
        <taxon>Hymenochaetales</taxon>
        <taxon>Hymenochaetaceae</taxon>
        <taxon>Pyrrhoderma</taxon>
    </lineage>
</organism>
<dbReference type="PANTHER" id="PTHR42871">
    <property type="entry name" value="CITRATE SYNTHASE"/>
    <property type="match status" value="1"/>
</dbReference>
<evidence type="ECO:0000313" key="9">
    <source>
        <dbReference type="Proteomes" id="UP000217199"/>
    </source>
</evidence>
<dbReference type="InterPro" id="IPR019810">
    <property type="entry name" value="Citrate_synthase_AS"/>
</dbReference>
<dbReference type="PANTHER" id="PTHR42871:SF1">
    <property type="entry name" value="CITRATE SYNTHASE"/>
    <property type="match status" value="1"/>
</dbReference>
<evidence type="ECO:0000256" key="6">
    <source>
        <dbReference type="PIRSR" id="PIRSR001369-1"/>
    </source>
</evidence>